<feature type="region of interest" description="Disordered" evidence="1">
    <location>
        <begin position="126"/>
        <end position="178"/>
    </location>
</feature>
<organism evidence="3">
    <name type="scientific">Anopheles darlingi</name>
    <name type="common">Mosquito</name>
    <dbReference type="NCBI Taxonomy" id="43151"/>
    <lineage>
        <taxon>Eukaryota</taxon>
        <taxon>Metazoa</taxon>
        <taxon>Ecdysozoa</taxon>
        <taxon>Arthropoda</taxon>
        <taxon>Hexapoda</taxon>
        <taxon>Insecta</taxon>
        <taxon>Pterygota</taxon>
        <taxon>Neoptera</taxon>
        <taxon>Endopterygota</taxon>
        <taxon>Diptera</taxon>
        <taxon>Nematocera</taxon>
        <taxon>Culicoidea</taxon>
        <taxon>Culicidae</taxon>
        <taxon>Anophelinae</taxon>
        <taxon>Anopheles</taxon>
    </lineage>
</organism>
<dbReference type="AlphaFoldDB" id="W5JWX0"/>
<sequence>MASYRRRKDEDRAFWREFIGLYRRLPDLWNGNSNGYLDRNKREASYKILVDKMKQFDPRADKASVCTKINSLRSTYRRELNKVKAMRGTGEEYVPSLYYFDDMSFLRDQENSGICSPAMRKKGEFVENGEESKFMEENTESEVDEGSSHESQHLPESSWQPTCSKQPTLNESSRESEESKRAKLLSLAYKRLTNPPSENELLVKSWLADYEKLSPDQQLYAKKFINDVLFEGQLGNLHRYAITVNNAPQPSASFQHAQRAHPQGHGSCAFFSLGASTSSNANPPDPSPSPHSNDSTHCDSSRASRQVEEMHNSALVGSLQDVLKEEQFD</sequence>
<protein>
    <recommendedName>
        <fullName evidence="2">MADF domain-containing protein</fullName>
    </recommendedName>
</protein>
<evidence type="ECO:0000259" key="2">
    <source>
        <dbReference type="PROSITE" id="PS51029"/>
    </source>
</evidence>
<dbReference type="HOGENOM" id="CLU_046601_1_0_1"/>
<feature type="compositionally biased region" description="Basic and acidic residues" evidence="1">
    <location>
        <begin position="126"/>
        <end position="136"/>
    </location>
</feature>
<evidence type="ECO:0000313" key="3">
    <source>
        <dbReference type="EMBL" id="ETN67644.1"/>
    </source>
</evidence>
<evidence type="ECO:0000313" key="4">
    <source>
        <dbReference type="EnsemblMetazoa" id="ADAC000535-PA"/>
    </source>
</evidence>
<dbReference type="eggNOG" id="ENOG502TM2J">
    <property type="taxonomic scope" value="Eukaryota"/>
</dbReference>
<proteinExistence type="predicted"/>
<dbReference type="PANTHER" id="PTHR21505">
    <property type="entry name" value="MADF DOMAIN-CONTAINING PROTEIN-RELATED"/>
    <property type="match status" value="1"/>
</dbReference>
<feature type="region of interest" description="Disordered" evidence="1">
    <location>
        <begin position="258"/>
        <end position="329"/>
    </location>
</feature>
<reference evidence="3" key="2">
    <citation type="submission" date="2010-05" db="EMBL/GenBank/DDBJ databases">
        <authorList>
            <person name="Almeida L.G."/>
            <person name="Nicolas M.F."/>
            <person name="Souza R.C."/>
            <person name="Vasconcelos A.T.R."/>
        </authorList>
    </citation>
    <scope>NUCLEOTIDE SEQUENCE</scope>
</reference>
<dbReference type="PROSITE" id="PS51029">
    <property type="entry name" value="MADF"/>
    <property type="match status" value="1"/>
</dbReference>
<dbReference type="SMART" id="SM00595">
    <property type="entry name" value="MADF"/>
    <property type="match status" value="1"/>
</dbReference>
<dbReference type="InterPro" id="IPR006578">
    <property type="entry name" value="MADF-dom"/>
</dbReference>
<accession>W5JWX0</accession>
<dbReference type="VEuPathDB" id="VectorBase:ADAR2_002288"/>
<dbReference type="STRING" id="43151.W5JWX0"/>
<dbReference type="OMA" id="REQMRIW"/>
<feature type="compositionally biased region" description="Polar residues" evidence="1">
    <location>
        <begin position="154"/>
        <end position="170"/>
    </location>
</feature>
<reference evidence="4" key="4">
    <citation type="submission" date="2015-06" db="UniProtKB">
        <authorList>
            <consortium name="EnsemblMetazoa"/>
        </authorList>
    </citation>
    <scope>IDENTIFICATION</scope>
</reference>
<keyword evidence="5" id="KW-1185">Reference proteome</keyword>
<dbReference type="VEuPathDB" id="VectorBase:ADAC000535"/>
<dbReference type="PANTHER" id="PTHR21505:SF8">
    <property type="entry name" value="DPT-YFP REPRESSOR BY OVEREXPRESSION, ISOFORM D-RELATED"/>
    <property type="match status" value="1"/>
</dbReference>
<dbReference type="Pfam" id="PF10545">
    <property type="entry name" value="MADF_DNA_bdg"/>
    <property type="match status" value="1"/>
</dbReference>
<feature type="compositionally biased region" description="Basic and acidic residues" evidence="1">
    <location>
        <begin position="294"/>
        <end position="311"/>
    </location>
</feature>
<evidence type="ECO:0000313" key="5">
    <source>
        <dbReference type="Proteomes" id="UP000000673"/>
    </source>
</evidence>
<feature type="domain" description="MADF" evidence="2">
    <location>
        <begin position="17"/>
        <end position="111"/>
    </location>
</feature>
<dbReference type="EnsemblMetazoa" id="ADAC000535-RA">
    <property type="protein sequence ID" value="ADAC000535-PA"/>
    <property type="gene ID" value="ADAC000535"/>
</dbReference>
<reference evidence="3 5" key="1">
    <citation type="journal article" date="2010" name="BMC Genomics">
        <title>Combination of measures distinguishes pre-miRNAs from other stem-loops in the genome of the newly sequenced Anopheles darlingi.</title>
        <authorList>
            <person name="Mendes N.D."/>
            <person name="Freitas A.T."/>
            <person name="Vasconcelos A.T."/>
            <person name="Sagot M.F."/>
        </authorList>
    </citation>
    <scope>NUCLEOTIDE SEQUENCE</scope>
</reference>
<dbReference type="Proteomes" id="UP000000673">
    <property type="component" value="Unassembled WGS sequence"/>
</dbReference>
<dbReference type="EMBL" id="ADMH02000135">
    <property type="protein sequence ID" value="ETN67644.1"/>
    <property type="molecule type" value="Genomic_DNA"/>
</dbReference>
<evidence type="ECO:0000256" key="1">
    <source>
        <dbReference type="SAM" id="MobiDB-lite"/>
    </source>
</evidence>
<name>W5JWX0_ANODA</name>
<reference evidence="3" key="3">
    <citation type="journal article" date="2013" name="Nucleic Acids Res.">
        <title>The genome of Anopheles darlingi, the main neotropical malaria vector.</title>
        <authorList>
            <person name="Marinotti O."/>
            <person name="Cerqueira G.C."/>
            <person name="de Almeida L.G."/>
            <person name="Ferro M.I."/>
            <person name="Loreto E.L."/>
            <person name="Zaha A."/>
            <person name="Teixeira S.M."/>
            <person name="Wespiser A.R."/>
            <person name="Almeida E Silva A."/>
            <person name="Schlindwein A.D."/>
            <person name="Pacheco A.C."/>
            <person name="Silva A.L."/>
            <person name="Graveley B.R."/>
            <person name="Walenz B.P."/>
            <person name="Lima Bde A."/>
            <person name="Ribeiro C.A."/>
            <person name="Nunes-Silva C.G."/>
            <person name="de Carvalho C.R."/>
            <person name="Soares C.M."/>
            <person name="de Menezes C.B."/>
            <person name="Matiolli C."/>
            <person name="Caffrey D."/>
            <person name="Araujo D.A."/>
            <person name="de Oliveira D.M."/>
            <person name="Golenbock D."/>
            <person name="Grisard E.C."/>
            <person name="Fantinatti-Garboggini F."/>
            <person name="de Carvalho F.M."/>
            <person name="Barcellos F.G."/>
            <person name="Prosdocimi F."/>
            <person name="May G."/>
            <person name="Azevedo Junior G.M."/>
            <person name="Guimaraes G.M."/>
            <person name="Goldman G.H."/>
            <person name="Padilha I.Q."/>
            <person name="Batista Jda S."/>
            <person name="Ferro J.A."/>
            <person name="Ribeiro J.M."/>
            <person name="Fietto J.L."/>
            <person name="Dabbas K.M."/>
            <person name="Cerdeira L."/>
            <person name="Agnez-Lima L.F."/>
            <person name="Brocchi M."/>
            <person name="de Carvalho M.O."/>
            <person name="Teixeira Mde M."/>
            <person name="Diniz Maia Mde M."/>
            <person name="Goldman M.H."/>
            <person name="Cruz Schneider M.P."/>
            <person name="Felipe M.S."/>
            <person name="Hungria M."/>
            <person name="Nicolas M.F."/>
            <person name="Pereira M."/>
            <person name="Montes M.A."/>
            <person name="Cantao M.E."/>
            <person name="Vincentz M."/>
            <person name="Rafael M.S."/>
            <person name="Silverman N."/>
            <person name="Stoco P.H."/>
            <person name="Souza R.C."/>
            <person name="Vicentini R."/>
            <person name="Gazzinelli R.T."/>
            <person name="Neves Rde O."/>
            <person name="Silva R."/>
            <person name="Astolfi-Filho S."/>
            <person name="Maciel T.E."/>
            <person name="Urmenyi T.P."/>
            <person name="Tadei W.P."/>
            <person name="Camargo E.P."/>
            <person name="de Vasconcelos A.T."/>
        </authorList>
    </citation>
    <scope>NUCLEOTIDE SEQUENCE</scope>
</reference>
<gene>
    <name evidence="3" type="ORF">AND_000535</name>
</gene>